<dbReference type="Gene3D" id="3.30.460.10">
    <property type="entry name" value="Beta Polymerase, domain 2"/>
    <property type="match status" value="1"/>
</dbReference>
<feature type="domain" description="Polymerase nucleotidyl transferase" evidence="1">
    <location>
        <begin position="70"/>
        <end position="108"/>
    </location>
</feature>
<comment type="caution">
    <text evidence="2">The sequence shown here is derived from an EMBL/GenBank/DDBJ whole genome shotgun (WGS) entry which is preliminary data.</text>
</comment>
<dbReference type="InterPro" id="IPR043519">
    <property type="entry name" value="NT_sf"/>
</dbReference>
<dbReference type="AlphaFoldDB" id="A0A7W7GYU1"/>
<accession>A0A7W7GYU1</accession>
<dbReference type="InterPro" id="IPR002934">
    <property type="entry name" value="Polymerase_NTP_transf_dom"/>
</dbReference>
<evidence type="ECO:0000313" key="2">
    <source>
        <dbReference type="EMBL" id="MBB4740828.1"/>
    </source>
</evidence>
<dbReference type="CDD" id="cd05403">
    <property type="entry name" value="NT_KNTase_like"/>
    <property type="match status" value="1"/>
</dbReference>
<reference evidence="2 3" key="1">
    <citation type="submission" date="2020-08" db="EMBL/GenBank/DDBJ databases">
        <title>Sequencing the genomes of 1000 actinobacteria strains.</title>
        <authorList>
            <person name="Klenk H.-P."/>
        </authorList>
    </citation>
    <scope>NUCLEOTIDE SEQUENCE [LARGE SCALE GENOMIC DNA]</scope>
    <source>
        <strain evidence="2 3">DSM 45809</strain>
    </source>
</reference>
<dbReference type="RefSeq" id="WP_203758830.1">
    <property type="nucleotide sequence ID" value="NZ_BAABFG010000005.1"/>
</dbReference>
<evidence type="ECO:0000259" key="1">
    <source>
        <dbReference type="Pfam" id="PF01909"/>
    </source>
</evidence>
<protein>
    <submittedName>
        <fullName evidence="2">Putative nucleotidyltransferase</fullName>
    </submittedName>
</protein>
<dbReference type="Pfam" id="PF01909">
    <property type="entry name" value="NTP_transf_2"/>
    <property type="match status" value="1"/>
</dbReference>
<keyword evidence="3" id="KW-1185">Reference proteome</keyword>
<proteinExistence type="predicted"/>
<organism evidence="2 3">
    <name type="scientific">Actinoplanes octamycinicus</name>
    <dbReference type="NCBI Taxonomy" id="135948"/>
    <lineage>
        <taxon>Bacteria</taxon>
        <taxon>Bacillati</taxon>
        <taxon>Actinomycetota</taxon>
        <taxon>Actinomycetes</taxon>
        <taxon>Micromonosporales</taxon>
        <taxon>Micromonosporaceae</taxon>
        <taxon>Actinoplanes</taxon>
    </lineage>
</organism>
<sequence length="182" mass="19992">MVKGGRATGEAIGIIARLAAKQFGKEATEVIARDLVQGAVEAAAKNVRQVPQGLTDRQFNKLARGARQLRRQAGLPDGDLVVQGSRARGTARAGSDLDVALRVDEQTFFDLSEQMLSRARLGTKLRERMLRRIRKNGQLSSFDLGHDFQNLRHTLLDPESPYDVQFSVLQIGGKLDTGPFIP</sequence>
<gene>
    <name evidence="2" type="ORF">BJY16_004287</name>
</gene>
<dbReference type="EMBL" id="JACHNB010000001">
    <property type="protein sequence ID" value="MBB4740828.1"/>
    <property type="molecule type" value="Genomic_DNA"/>
</dbReference>
<dbReference type="SUPFAM" id="SSF81301">
    <property type="entry name" value="Nucleotidyltransferase"/>
    <property type="match status" value="1"/>
</dbReference>
<keyword evidence="2" id="KW-0808">Transferase</keyword>
<dbReference type="GO" id="GO:0016779">
    <property type="term" value="F:nucleotidyltransferase activity"/>
    <property type="evidence" value="ECO:0007669"/>
    <property type="project" value="InterPro"/>
</dbReference>
<dbReference type="Proteomes" id="UP000546162">
    <property type="component" value="Unassembled WGS sequence"/>
</dbReference>
<name>A0A7W7GYU1_9ACTN</name>
<evidence type="ECO:0000313" key="3">
    <source>
        <dbReference type="Proteomes" id="UP000546162"/>
    </source>
</evidence>